<feature type="non-terminal residue" evidence="1">
    <location>
        <position position="188"/>
    </location>
</feature>
<evidence type="ECO:0008006" key="2">
    <source>
        <dbReference type="Google" id="ProtNLM"/>
    </source>
</evidence>
<gene>
    <name evidence="1" type="ORF">S12H4_55219</name>
</gene>
<comment type="caution">
    <text evidence="1">The sequence shown here is derived from an EMBL/GenBank/DDBJ whole genome shotgun (WGS) entry which is preliminary data.</text>
</comment>
<dbReference type="EMBL" id="BARW01035399">
    <property type="protein sequence ID" value="GAJ20081.1"/>
    <property type="molecule type" value="Genomic_DNA"/>
</dbReference>
<accession>X1VSE0</accession>
<organism evidence="1">
    <name type="scientific">marine sediment metagenome</name>
    <dbReference type="NCBI Taxonomy" id="412755"/>
    <lineage>
        <taxon>unclassified sequences</taxon>
        <taxon>metagenomes</taxon>
        <taxon>ecological metagenomes</taxon>
    </lineage>
</organism>
<sequence length="188" mass="20608">MPVQGGGQNPVMLKLQSGRLLYISDMGQAKDPALTGFTERGSYVCLSADNGESWKIRRLLGGQTKTADGESVKFTSVGYVGASQTANGVIHLVTSRNKPDLHVELNEAWILADDDDAQKAAKTDYSRVAQGTLKQYEELYPDGKLKAKWTGGVNSQGLYLLHDEQSFYYSDGQLQWQVTFKNGLKVGL</sequence>
<evidence type="ECO:0000313" key="1">
    <source>
        <dbReference type="EMBL" id="GAJ20081.1"/>
    </source>
</evidence>
<reference evidence="1" key="1">
    <citation type="journal article" date="2014" name="Front. Microbiol.">
        <title>High frequency of phylogenetically diverse reductive dehalogenase-homologous genes in deep subseafloor sedimentary metagenomes.</title>
        <authorList>
            <person name="Kawai M."/>
            <person name="Futagami T."/>
            <person name="Toyoda A."/>
            <person name="Takaki Y."/>
            <person name="Nishi S."/>
            <person name="Hori S."/>
            <person name="Arai W."/>
            <person name="Tsubouchi T."/>
            <person name="Morono Y."/>
            <person name="Uchiyama I."/>
            <person name="Ito T."/>
            <person name="Fujiyama A."/>
            <person name="Inagaki F."/>
            <person name="Takami H."/>
        </authorList>
    </citation>
    <scope>NUCLEOTIDE SEQUENCE</scope>
    <source>
        <strain evidence="1">Expedition CK06-06</strain>
    </source>
</reference>
<name>X1VSE0_9ZZZZ</name>
<protein>
    <recommendedName>
        <fullName evidence="2">Sialidase domain-containing protein</fullName>
    </recommendedName>
</protein>
<dbReference type="AlphaFoldDB" id="X1VSE0"/>
<proteinExistence type="predicted"/>